<dbReference type="Proteomes" id="UP000664034">
    <property type="component" value="Unassembled WGS sequence"/>
</dbReference>
<dbReference type="Gene3D" id="2.130.10.130">
    <property type="entry name" value="Integrin alpha, N-terminal"/>
    <property type="match status" value="2"/>
</dbReference>
<dbReference type="Pfam" id="PF07593">
    <property type="entry name" value="UnbV_ASPIC"/>
    <property type="match status" value="1"/>
</dbReference>
<dbReference type="SUPFAM" id="SSF69318">
    <property type="entry name" value="Integrin alpha N-terminal domain"/>
    <property type="match status" value="1"/>
</dbReference>
<comment type="caution">
    <text evidence="5">The sequence shown here is derived from an EMBL/GenBank/DDBJ whole genome shotgun (WGS) entry which is preliminary data.</text>
</comment>
<keyword evidence="6" id="KW-1185">Reference proteome</keyword>
<evidence type="ECO:0000256" key="2">
    <source>
        <dbReference type="SAM" id="Phobius"/>
    </source>
</evidence>
<dbReference type="Pfam" id="PF13517">
    <property type="entry name" value="FG-GAP_3"/>
    <property type="match status" value="2"/>
</dbReference>
<sequence length="578" mass="63467">MHLKRLLTILCLFTTLTKAQTPFIDVTQAAGINHQFRVFEGMFGGGACVLDFDNDGYEDVFLTGGMNDDILYHNNRNGTGRKTTFTNVYAKSGLTGTRNFVTQGVTAADVNRDGWVDLFITTITTKNKRQPRGGPSIPRAMNLLYLNNGNSRNGGPIFRDATREYGLDQLQSFSTGASFGDVNADGYPDLYVGNYFQEFRGELSVINDATVVGANQIAKGYLLINQKGKSFVDAYDDYGLTYKGFGFGGVFTDMDNDGDQDLIINHDFGYKRTPNLLLENQYSSKKFVDVAEARKMDLGINSMGTAVGDYNNDGWMDYYFTNIRFNQFMVNGGAGKPFANQTQQAGLMNFAISWGANFADFDHDGDLDLFVANGDLNPNCVPMADFYFDNNSGHFTDNARAMGLNDYGIGRGSVVFDYDNDGDLDLLVVNQKPVLSYPTASVTHLYRNDAAHGNWLKVTLHGLEAEMHGIGSRIEVVAGGRHMIREIDGGASSHISQSSTIAHFGLGAATVVDSIIVTWTGGNRQVLTNQKINALLTITEVPKAHTSPWIWFLLGLATTGLIVLLLQKRARPIAQPRP</sequence>
<keyword evidence="2" id="KW-0812">Transmembrane</keyword>
<dbReference type="InterPro" id="IPR011519">
    <property type="entry name" value="UnbV_ASPIC"/>
</dbReference>
<reference evidence="5" key="1">
    <citation type="submission" date="2021-03" db="EMBL/GenBank/DDBJ databases">
        <title>Fibrella sp. HMF5335 genome sequencing and assembly.</title>
        <authorList>
            <person name="Kang H."/>
            <person name="Kim H."/>
            <person name="Bae S."/>
            <person name="Joh K."/>
        </authorList>
    </citation>
    <scope>NUCLEOTIDE SEQUENCE</scope>
    <source>
        <strain evidence="5">HMF5335</strain>
    </source>
</reference>
<evidence type="ECO:0000313" key="6">
    <source>
        <dbReference type="Proteomes" id="UP000664034"/>
    </source>
</evidence>
<evidence type="ECO:0000313" key="5">
    <source>
        <dbReference type="EMBL" id="MBO0939551.1"/>
    </source>
</evidence>
<dbReference type="InterPro" id="IPR028994">
    <property type="entry name" value="Integrin_alpha_N"/>
</dbReference>
<dbReference type="AlphaFoldDB" id="A0A939K7K9"/>
<name>A0A939K7K9_9BACT</name>
<keyword evidence="2" id="KW-0472">Membrane</keyword>
<gene>
    <name evidence="5" type="ORF">J2I47_23580</name>
</gene>
<dbReference type="PANTHER" id="PTHR16026">
    <property type="entry name" value="CARTILAGE ACIDIC PROTEIN 1"/>
    <property type="match status" value="1"/>
</dbReference>
<feature type="chain" id="PRO_5036723733" evidence="3">
    <location>
        <begin position="20"/>
        <end position="578"/>
    </location>
</feature>
<feature type="transmembrane region" description="Helical" evidence="2">
    <location>
        <begin position="549"/>
        <end position="567"/>
    </location>
</feature>
<dbReference type="PANTHER" id="PTHR16026:SF0">
    <property type="entry name" value="CARTILAGE ACIDIC PROTEIN 1"/>
    <property type="match status" value="1"/>
</dbReference>
<dbReference type="InterPro" id="IPR027039">
    <property type="entry name" value="Crtac1"/>
</dbReference>
<dbReference type="EMBL" id="JAFMYV010000015">
    <property type="protein sequence ID" value="MBO0939551.1"/>
    <property type="molecule type" value="Genomic_DNA"/>
</dbReference>
<evidence type="ECO:0000259" key="4">
    <source>
        <dbReference type="Pfam" id="PF07593"/>
    </source>
</evidence>
<keyword evidence="2" id="KW-1133">Transmembrane helix</keyword>
<evidence type="ECO:0000256" key="1">
    <source>
        <dbReference type="ARBA" id="ARBA00022729"/>
    </source>
</evidence>
<dbReference type="Pfam" id="PF01839">
    <property type="entry name" value="FG-GAP"/>
    <property type="match status" value="1"/>
</dbReference>
<feature type="signal peptide" evidence="3">
    <location>
        <begin position="1"/>
        <end position="19"/>
    </location>
</feature>
<organism evidence="5 6">
    <name type="scientific">Fibrella rubiginis</name>
    <dbReference type="NCBI Taxonomy" id="2817060"/>
    <lineage>
        <taxon>Bacteria</taxon>
        <taxon>Pseudomonadati</taxon>
        <taxon>Bacteroidota</taxon>
        <taxon>Cytophagia</taxon>
        <taxon>Cytophagales</taxon>
        <taxon>Spirosomataceae</taxon>
        <taxon>Fibrella</taxon>
    </lineage>
</organism>
<proteinExistence type="predicted"/>
<accession>A0A939K7K9</accession>
<protein>
    <submittedName>
        <fullName evidence="5">VCBS repeat-containing protein</fullName>
    </submittedName>
</protein>
<dbReference type="InterPro" id="IPR013517">
    <property type="entry name" value="FG-GAP"/>
</dbReference>
<feature type="domain" description="ASPIC/UnbV" evidence="4">
    <location>
        <begin position="469"/>
        <end position="537"/>
    </location>
</feature>
<evidence type="ECO:0000256" key="3">
    <source>
        <dbReference type="SAM" id="SignalP"/>
    </source>
</evidence>
<keyword evidence="1 3" id="KW-0732">Signal</keyword>